<protein>
    <recommendedName>
        <fullName evidence="4">Clp1-like protein</fullName>
    </recommendedName>
</protein>
<evidence type="ECO:0000313" key="3">
    <source>
        <dbReference type="Proteomes" id="UP000053558"/>
    </source>
</evidence>
<organism evidence="2 3">
    <name type="scientific">Coniophora puteana (strain RWD-64-598)</name>
    <name type="common">Brown rot fungus</name>
    <dbReference type="NCBI Taxonomy" id="741705"/>
    <lineage>
        <taxon>Eukaryota</taxon>
        <taxon>Fungi</taxon>
        <taxon>Dikarya</taxon>
        <taxon>Basidiomycota</taxon>
        <taxon>Agaricomycotina</taxon>
        <taxon>Agaricomycetes</taxon>
        <taxon>Agaricomycetidae</taxon>
        <taxon>Boletales</taxon>
        <taxon>Coniophorineae</taxon>
        <taxon>Coniophoraceae</taxon>
        <taxon>Coniophora</taxon>
    </lineage>
</organism>
<sequence length="214" mass="22054">MITGINSLQTHHLPSTMSRTQIQSTPAVTIPVRAVGPQACYPTHVLALSAPKSAGDATLLLTHALVLAANCSGLPRLPATAPATPQGTSVTLPVLPLTVPSPAAFAPLHSFLYTHSTRSLLAALLPSVPSAFVSTLSTPGAIRGTLASGPALHTLSDHLVRHVRPAQLPAVAQGIAAVWRNAVALGVHDPEFWDTLDLSWEVVLGALNLAAGAQ</sequence>
<evidence type="ECO:0000313" key="2">
    <source>
        <dbReference type="EMBL" id="EIW79554.1"/>
    </source>
</evidence>
<dbReference type="Proteomes" id="UP000053558">
    <property type="component" value="Unassembled WGS sequence"/>
</dbReference>
<dbReference type="OrthoDB" id="2523383at2759"/>
<dbReference type="OMA" id="LNARETC"/>
<accession>A0A5M3ML64</accession>
<comment type="caution">
    <text evidence="2">The sequence shown here is derived from an EMBL/GenBank/DDBJ whole genome shotgun (WGS) entry which is preliminary data.</text>
</comment>
<feature type="region of interest" description="Disordered" evidence="1">
    <location>
        <begin position="1"/>
        <end position="20"/>
    </location>
</feature>
<dbReference type="AlphaFoldDB" id="A0A5M3ML64"/>
<evidence type="ECO:0000256" key="1">
    <source>
        <dbReference type="SAM" id="MobiDB-lite"/>
    </source>
</evidence>
<reference evidence="3" key="1">
    <citation type="journal article" date="2012" name="Science">
        <title>The Paleozoic origin of enzymatic lignin decomposition reconstructed from 31 fungal genomes.</title>
        <authorList>
            <person name="Floudas D."/>
            <person name="Binder M."/>
            <person name="Riley R."/>
            <person name="Barry K."/>
            <person name="Blanchette R.A."/>
            <person name="Henrissat B."/>
            <person name="Martinez A.T."/>
            <person name="Otillar R."/>
            <person name="Spatafora J.W."/>
            <person name="Yadav J.S."/>
            <person name="Aerts A."/>
            <person name="Benoit I."/>
            <person name="Boyd A."/>
            <person name="Carlson A."/>
            <person name="Copeland A."/>
            <person name="Coutinho P.M."/>
            <person name="de Vries R.P."/>
            <person name="Ferreira P."/>
            <person name="Findley K."/>
            <person name="Foster B."/>
            <person name="Gaskell J."/>
            <person name="Glotzer D."/>
            <person name="Gorecki P."/>
            <person name="Heitman J."/>
            <person name="Hesse C."/>
            <person name="Hori C."/>
            <person name="Igarashi K."/>
            <person name="Jurgens J.A."/>
            <person name="Kallen N."/>
            <person name="Kersten P."/>
            <person name="Kohler A."/>
            <person name="Kuees U."/>
            <person name="Kumar T.K.A."/>
            <person name="Kuo A."/>
            <person name="LaButti K."/>
            <person name="Larrondo L.F."/>
            <person name="Lindquist E."/>
            <person name="Ling A."/>
            <person name="Lombard V."/>
            <person name="Lucas S."/>
            <person name="Lundell T."/>
            <person name="Martin R."/>
            <person name="McLaughlin D.J."/>
            <person name="Morgenstern I."/>
            <person name="Morin E."/>
            <person name="Murat C."/>
            <person name="Nagy L.G."/>
            <person name="Nolan M."/>
            <person name="Ohm R.A."/>
            <person name="Patyshakuliyeva A."/>
            <person name="Rokas A."/>
            <person name="Ruiz-Duenas F.J."/>
            <person name="Sabat G."/>
            <person name="Salamov A."/>
            <person name="Samejima M."/>
            <person name="Schmutz J."/>
            <person name="Slot J.C."/>
            <person name="St John F."/>
            <person name="Stenlid J."/>
            <person name="Sun H."/>
            <person name="Sun S."/>
            <person name="Syed K."/>
            <person name="Tsang A."/>
            <person name="Wiebenga A."/>
            <person name="Young D."/>
            <person name="Pisabarro A."/>
            <person name="Eastwood D.C."/>
            <person name="Martin F."/>
            <person name="Cullen D."/>
            <person name="Grigoriev I.V."/>
            <person name="Hibbett D.S."/>
        </authorList>
    </citation>
    <scope>NUCLEOTIDE SEQUENCE [LARGE SCALE GENOMIC DNA]</scope>
    <source>
        <strain evidence="3">RWD-64-598 SS2</strain>
    </source>
</reference>
<dbReference type="GeneID" id="19210503"/>
<dbReference type="RefSeq" id="XP_007769945.1">
    <property type="nucleotide sequence ID" value="XM_007771755.1"/>
</dbReference>
<dbReference type="EMBL" id="JH711580">
    <property type="protein sequence ID" value="EIW79554.1"/>
    <property type="molecule type" value="Genomic_DNA"/>
</dbReference>
<proteinExistence type="predicted"/>
<gene>
    <name evidence="2" type="ORF">CONPUDRAFT_82948</name>
</gene>
<keyword evidence="3" id="KW-1185">Reference proteome</keyword>
<name>A0A5M3ML64_CONPW</name>
<dbReference type="KEGG" id="cput:CONPUDRAFT_82948"/>
<evidence type="ECO:0008006" key="4">
    <source>
        <dbReference type="Google" id="ProtNLM"/>
    </source>
</evidence>